<reference evidence="3 4" key="1">
    <citation type="journal article" date="2019" name="Int. J. Syst. Evol. Microbiol.">
        <title>The Global Catalogue of Microorganisms (GCM) 10K type strain sequencing project: providing services to taxonomists for standard genome sequencing and annotation.</title>
        <authorList>
            <consortium name="The Broad Institute Genomics Platform"/>
            <consortium name="The Broad Institute Genome Sequencing Center for Infectious Disease"/>
            <person name="Wu L."/>
            <person name="Ma J."/>
        </authorList>
    </citation>
    <scope>NUCLEOTIDE SEQUENCE [LARGE SCALE GENOMIC DNA]</scope>
    <source>
        <strain evidence="3 4">JCM 9088</strain>
    </source>
</reference>
<dbReference type="RefSeq" id="WP_344493964.1">
    <property type="nucleotide sequence ID" value="NZ_BAAAUD010000021.1"/>
</dbReference>
<dbReference type="EMBL" id="BAAAUD010000021">
    <property type="protein sequence ID" value="GAA2936687.1"/>
    <property type="molecule type" value="Genomic_DNA"/>
</dbReference>
<sequence>MELFSSKPVTAPGPPPRGAYRPDSPLHAREGCVQWVRTRQAEARNTHATGAAGPGTSRLPAHRTVPGAWPKPAVDRLAGPARTVILAVAVCTILSAMLAVSLV</sequence>
<proteinExistence type="predicted"/>
<accession>A0ABN3X5T3</accession>
<keyword evidence="2" id="KW-1133">Transmembrane helix</keyword>
<feature type="region of interest" description="Disordered" evidence="1">
    <location>
        <begin position="44"/>
        <end position="67"/>
    </location>
</feature>
<evidence type="ECO:0000313" key="3">
    <source>
        <dbReference type="EMBL" id="GAA2936687.1"/>
    </source>
</evidence>
<feature type="transmembrane region" description="Helical" evidence="2">
    <location>
        <begin position="84"/>
        <end position="102"/>
    </location>
</feature>
<evidence type="ECO:0000256" key="2">
    <source>
        <dbReference type="SAM" id="Phobius"/>
    </source>
</evidence>
<dbReference type="Proteomes" id="UP001500403">
    <property type="component" value="Unassembled WGS sequence"/>
</dbReference>
<organism evidence="3 4">
    <name type="scientific">Streptomyces enissocaesilis</name>
    <dbReference type="NCBI Taxonomy" id="332589"/>
    <lineage>
        <taxon>Bacteria</taxon>
        <taxon>Bacillati</taxon>
        <taxon>Actinomycetota</taxon>
        <taxon>Actinomycetes</taxon>
        <taxon>Kitasatosporales</taxon>
        <taxon>Streptomycetaceae</taxon>
        <taxon>Streptomyces</taxon>
        <taxon>Streptomyces rochei group</taxon>
    </lineage>
</organism>
<feature type="region of interest" description="Disordered" evidence="1">
    <location>
        <begin position="1"/>
        <end position="25"/>
    </location>
</feature>
<gene>
    <name evidence="3" type="ORF">GCM10010446_22250</name>
</gene>
<evidence type="ECO:0000256" key="1">
    <source>
        <dbReference type="SAM" id="MobiDB-lite"/>
    </source>
</evidence>
<keyword evidence="2" id="KW-0472">Membrane</keyword>
<comment type="caution">
    <text evidence="3">The sequence shown here is derived from an EMBL/GenBank/DDBJ whole genome shotgun (WGS) entry which is preliminary data.</text>
</comment>
<keyword evidence="2" id="KW-0812">Transmembrane</keyword>
<protein>
    <submittedName>
        <fullName evidence="3">Uncharacterized protein</fullName>
    </submittedName>
</protein>
<name>A0ABN3X5T3_9ACTN</name>
<evidence type="ECO:0000313" key="4">
    <source>
        <dbReference type="Proteomes" id="UP001500403"/>
    </source>
</evidence>
<keyword evidence="4" id="KW-1185">Reference proteome</keyword>